<keyword evidence="5" id="KW-0998">Cell outer membrane</keyword>
<dbReference type="AlphaFoldDB" id="A0A2M9V0Z2"/>
<reference evidence="9 12" key="3">
    <citation type="journal article" date="2019" name="Nat. Med.">
        <title>A library of human gut bacterial isolates paired with longitudinal multiomics data enables mechanistic microbiome research.</title>
        <authorList>
            <person name="Poyet M."/>
            <person name="Groussin M."/>
            <person name="Gibbons S.M."/>
            <person name="Avila-Pacheco J."/>
            <person name="Jiang X."/>
            <person name="Kearney S.M."/>
            <person name="Perrotta A.R."/>
            <person name="Berdy B."/>
            <person name="Zhao S."/>
            <person name="Lieberman T.D."/>
            <person name="Swanson P.K."/>
            <person name="Smith M."/>
            <person name="Roesemann S."/>
            <person name="Alexander J.E."/>
            <person name="Rich S.A."/>
            <person name="Livny J."/>
            <person name="Vlamakis H."/>
            <person name="Clish C."/>
            <person name="Bullock K."/>
            <person name="Deik A."/>
            <person name="Scott J."/>
            <person name="Pierce K.A."/>
            <person name="Xavier R.J."/>
            <person name="Alm E.J."/>
        </authorList>
    </citation>
    <scope>NUCLEOTIDE SEQUENCE [LARGE SCALE GENOMIC DNA]</scope>
    <source>
        <strain evidence="9 12">BIOML-A1</strain>
    </source>
</reference>
<comment type="subcellular location">
    <subcellularLocation>
        <location evidence="1">Cell outer membrane</location>
    </subcellularLocation>
</comment>
<name>A0A2M9V0Z2_BACFG</name>
<dbReference type="InterPro" id="IPR012944">
    <property type="entry name" value="SusD_RagB_dom"/>
</dbReference>
<feature type="signal peptide" evidence="6">
    <location>
        <begin position="1"/>
        <end position="21"/>
    </location>
</feature>
<evidence type="ECO:0000256" key="2">
    <source>
        <dbReference type="ARBA" id="ARBA00006275"/>
    </source>
</evidence>
<dbReference type="GO" id="GO:0009279">
    <property type="term" value="C:cell outer membrane"/>
    <property type="evidence" value="ECO:0007669"/>
    <property type="project" value="UniProtKB-SubCell"/>
</dbReference>
<dbReference type="InterPro" id="IPR033985">
    <property type="entry name" value="SusD-like_N"/>
</dbReference>
<evidence type="ECO:0000313" key="9">
    <source>
        <dbReference type="EMBL" id="KAA5208458.1"/>
    </source>
</evidence>
<dbReference type="Pfam" id="PF14322">
    <property type="entry name" value="SusD-like_3"/>
    <property type="match status" value="1"/>
</dbReference>
<reference evidence="10" key="2">
    <citation type="submission" date="2017-10" db="EMBL/GenBank/DDBJ databases">
        <authorList>
            <person name="Banno H."/>
            <person name="Chua N.-H."/>
        </authorList>
    </citation>
    <scope>NUCLEOTIDE SEQUENCE</scope>
    <source>
        <strain evidence="10">12905</strain>
    </source>
</reference>
<dbReference type="Proteomes" id="UP000429838">
    <property type="component" value="Unassembled WGS sequence"/>
</dbReference>
<gene>
    <name evidence="10" type="ORF">CQW34_04421</name>
    <name evidence="9" type="ORF">F2Z25_07140</name>
</gene>
<sequence length="538" mass="60656" precursor="true">MKRIKSTILYGLLVASSGLLVTSCADKLDLSPIDYYGSGSYWKTEAQATAYIDGIHKHLRDAAWQHTITFGELRGGRFITGASSDGMGVSNGDIILQNFDETHTGVSKFGDLFGRITNLNLFIARVTDATYLSDEMKNFYLGEVYGLRAFYYFDLYRIYGGVPLRLTADVVEGVIDPNKLYMARSTPKEVMTQIKSDLNKSMEYFGNMNDFDPYKRGKKVYWSKAATECLMGEVYLWTSKVTTGDDVANPADLTIAKTHLESVLNNYNLKMLDDFSQVFNAKNKANDEIIFAIRFLEGEATNSNGTFTYNVGTGSTKNRYQANGEVFGDALDIQNTGNQTYEYNKAVYQNFDDADTRKEATFIASYNKDGKTGELSLYGTHVRKNIGYVNAQGARVYCGDYIFYRLPWVYLTLAEIANMEGDNAAVAKYINLVRKRAYGNAWDEILYAYPETADFTTNELAILHEKDKEFIQEGQRWWDLRRMTLTKGGTPLVFCKEGSLLGDAPILNKSTEAHKLLWPIEKTMLNKDPALEQTPGYK</sequence>
<evidence type="ECO:0000313" key="10">
    <source>
        <dbReference type="EMBL" id="PJY69190.1"/>
    </source>
</evidence>
<evidence type="ECO:0000256" key="5">
    <source>
        <dbReference type="ARBA" id="ARBA00023237"/>
    </source>
</evidence>
<dbReference type="Pfam" id="PF07980">
    <property type="entry name" value="SusD_RagB"/>
    <property type="match status" value="1"/>
</dbReference>
<comment type="similarity">
    <text evidence="2">Belongs to the SusD family.</text>
</comment>
<keyword evidence="4" id="KW-0472">Membrane</keyword>
<reference evidence="10 11" key="1">
    <citation type="journal article" date="2017" name="MBio">
        <title>Gut Symbiont Bacteroides fragilis Secretes a Eukaryotic-Like Ubiquitin Protein That Mediates Intraspecies Antagonism.</title>
        <authorList>
            <person name="Chatzidaki-Livanis M."/>
            <person name="Coyne M.J."/>
            <person name="Roelofs K.G."/>
            <person name="Gentyala R.R."/>
            <person name="Caldwell J.M."/>
            <person name="Comstock L.E."/>
        </authorList>
    </citation>
    <scope>NUCLEOTIDE SEQUENCE [LARGE SCALE GENOMIC DNA]</scope>
    <source>
        <strain evidence="10 11">12905</strain>
    </source>
</reference>
<feature type="domain" description="SusD-like N-terminal" evidence="8">
    <location>
        <begin position="109"/>
        <end position="216"/>
    </location>
</feature>
<protein>
    <submittedName>
        <fullName evidence="9">RagB/SusD family nutrient uptake outer membrane protein</fullName>
    </submittedName>
    <submittedName>
        <fullName evidence="10">SusD family protein</fullName>
    </submittedName>
</protein>
<dbReference type="PROSITE" id="PS51257">
    <property type="entry name" value="PROKAR_LIPOPROTEIN"/>
    <property type="match status" value="1"/>
</dbReference>
<evidence type="ECO:0000256" key="6">
    <source>
        <dbReference type="SAM" id="SignalP"/>
    </source>
</evidence>
<comment type="caution">
    <text evidence="10">The sequence shown here is derived from an EMBL/GenBank/DDBJ whole genome shotgun (WGS) entry which is preliminary data.</text>
</comment>
<evidence type="ECO:0000313" key="12">
    <source>
        <dbReference type="Proteomes" id="UP000429838"/>
    </source>
</evidence>
<feature type="domain" description="RagB/SusD" evidence="7">
    <location>
        <begin position="338"/>
        <end position="537"/>
    </location>
</feature>
<evidence type="ECO:0000259" key="8">
    <source>
        <dbReference type="Pfam" id="PF14322"/>
    </source>
</evidence>
<dbReference type="EMBL" id="PDCW01000068">
    <property type="protein sequence ID" value="PJY69190.1"/>
    <property type="molecule type" value="Genomic_DNA"/>
</dbReference>
<evidence type="ECO:0000256" key="4">
    <source>
        <dbReference type="ARBA" id="ARBA00023136"/>
    </source>
</evidence>
<evidence type="ECO:0000313" key="11">
    <source>
        <dbReference type="Proteomes" id="UP000231846"/>
    </source>
</evidence>
<dbReference type="InterPro" id="IPR011990">
    <property type="entry name" value="TPR-like_helical_dom_sf"/>
</dbReference>
<evidence type="ECO:0000256" key="3">
    <source>
        <dbReference type="ARBA" id="ARBA00022729"/>
    </source>
</evidence>
<dbReference type="EMBL" id="VWAQ01000005">
    <property type="protein sequence ID" value="KAA5208458.1"/>
    <property type="molecule type" value="Genomic_DNA"/>
</dbReference>
<evidence type="ECO:0000259" key="7">
    <source>
        <dbReference type="Pfam" id="PF07980"/>
    </source>
</evidence>
<dbReference type="RefSeq" id="WP_032558151.1">
    <property type="nucleotide sequence ID" value="NZ_CP131534.1"/>
</dbReference>
<dbReference type="Gene3D" id="1.25.40.390">
    <property type="match status" value="1"/>
</dbReference>
<proteinExistence type="inferred from homology"/>
<accession>A0A2M9V0Z2</accession>
<keyword evidence="3 6" id="KW-0732">Signal</keyword>
<evidence type="ECO:0000256" key="1">
    <source>
        <dbReference type="ARBA" id="ARBA00004442"/>
    </source>
</evidence>
<dbReference type="Proteomes" id="UP000231846">
    <property type="component" value="Unassembled WGS sequence"/>
</dbReference>
<feature type="chain" id="PRO_5036044513" evidence="6">
    <location>
        <begin position="22"/>
        <end position="538"/>
    </location>
</feature>
<organism evidence="10 11">
    <name type="scientific">Bacteroides fragilis</name>
    <dbReference type="NCBI Taxonomy" id="817"/>
    <lineage>
        <taxon>Bacteria</taxon>
        <taxon>Pseudomonadati</taxon>
        <taxon>Bacteroidota</taxon>
        <taxon>Bacteroidia</taxon>
        <taxon>Bacteroidales</taxon>
        <taxon>Bacteroidaceae</taxon>
        <taxon>Bacteroides</taxon>
    </lineage>
</organism>
<dbReference type="SUPFAM" id="SSF48452">
    <property type="entry name" value="TPR-like"/>
    <property type="match status" value="1"/>
</dbReference>